<accession>A0A5S3QL50</accession>
<comment type="caution">
    <text evidence="1">The sequence shown here is derived from an EMBL/GenBank/DDBJ whole genome shotgun (WGS) entry which is preliminary data.</text>
</comment>
<reference evidence="1 2" key="1">
    <citation type="submission" date="2019-05" db="EMBL/GenBank/DDBJ databases">
        <title>Genomic analysis of Lentibacillus sp. NKC220-2.</title>
        <authorList>
            <person name="Oh Y.J."/>
        </authorList>
    </citation>
    <scope>NUCLEOTIDE SEQUENCE [LARGE SCALE GENOMIC DNA]</scope>
    <source>
        <strain evidence="1 2">NKC220-2</strain>
    </source>
</reference>
<name>A0A5S3QL50_9BACI</name>
<dbReference type="AlphaFoldDB" id="A0A5S3QL50"/>
<dbReference type="EMBL" id="VCIA01000001">
    <property type="protein sequence ID" value="TMN22489.1"/>
    <property type="molecule type" value="Genomic_DNA"/>
</dbReference>
<organism evidence="1 2">
    <name type="scientific">Lentibacillus cibarius</name>
    <dbReference type="NCBI Taxonomy" id="2583219"/>
    <lineage>
        <taxon>Bacteria</taxon>
        <taxon>Bacillati</taxon>
        <taxon>Bacillota</taxon>
        <taxon>Bacilli</taxon>
        <taxon>Bacillales</taxon>
        <taxon>Bacillaceae</taxon>
        <taxon>Lentibacillus</taxon>
    </lineage>
</organism>
<gene>
    <name evidence="1" type="ORF">FFL34_10485</name>
</gene>
<dbReference type="Proteomes" id="UP000306980">
    <property type="component" value="Unassembled WGS sequence"/>
</dbReference>
<sequence>MYMTGEWTSELPDRTNNCSRLWRLDPIVTRDTYDTCKKFHMARVSCFSANKGGTTGFPSFSKDEGALFVWEKPAVQHNNSSKFSKSVIPNSQ</sequence>
<proteinExistence type="predicted"/>
<protein>
    <submittedName>
        <fullName evidence="1">Uncharacterized protein</fullName>
    </submittedName>
</protein>
<evidence type="ECO:0000313" key="1">
    <source>
        <dbReference type="EMBL" id="TMN22489.1"/>
    </source>
</evidence>
<evidence type="ECO:0000313" key="2">
    <source>
        <dbReference type="Proteomes" id="UP000306980"/>
    </source>
</evidence>